<evidence type="ECO:0000259" key="6">
    <source>
        <dbReference type="PROSITE" id="PS50850"/>
    </source>
</evidence>
<dbReference type="InterPro" id="IPR020846">
    <property type="entry name" value="MFS_dom"/>
</dbReference>
<dbReference type="PROSITE" id="PS00217">
    <property type="entry name" value="SUGAR_TRANSPORT_2"/>
    <property type="match status" value="1"/>
</dbReference>
<evidence type="ECO:0000256" key="1">
    <source>
        <dbReference type="ARBA" id="ARBA00004141"/>
    </source>
</evidence>
<sequence>MPPARALDVQRFIDAQRFSPFQWLAFVLGFLVMVLDGYDTVAMGFIAPSLVQEWGIARSALGPVMSAALVGVAIGALITGPVVDRYGRKFMLVLSVLWFGAWTLVSGHAQTIGELTAFRFLTGLGLGAAMPNAVTLMSEYAPTRARSLVVNAMFSGFSFGLMAGGVAAAWLIPVAGWRSVLAVGGVGPILLSVPLALLLPESVQFLAARPGSAQLSANCNISRLS</sequence>
<dbReference type="InterPro" id="IPR036259">
    <property type="entry name" value="MFS_trans_sf"/>
</dbReference>
<comment type="caution">
    <text evidence="7">The sequence shown here is derived from an EMBL/GenBank/DDBJ whole genome shotgun (WGS) entry which is preliminary data.</text>
</comment>
<dbReference type="InterPro" id="IPR011701">
    <property type="entry name" value="MFS"/>
</dbReference>
<dbReference type="PROSITE" id="PS00216">
    <property type="entry name" value="SUGAR_TRANSPORT_1"/>
    <property type="match status" value="1"/>
</dbReference>
<evidence type="ECO:0000256" key="4">
    <source>
        <dbReference type="ARBA" id="ARBA00023136"/>
    </source>
</evidence>
<protein>
    <recommendedName>
        <fullName evidence="6">Major facilitator superfamily (MFS) profile domain-containing protein</fullName>
    </recommendedName>
</protein>
<comment type="subcellular location">
    <subcellularLocation>
        <location evidence="1">Membrane</location>
        <topology evidence="1">Multi-pass membrane protein</topology>
    </subcellularLocation>
</comment>
<feature type="transmembrane region" description="Helical" evidence="5">
    <location>
        <begin position="115"/>
        <end position="136"/>
    </location>
</feature>
<dbReference type="SUPFAM" id="SSF103473">
    <property type="entry name" value="MFS general substrate transporter"/>
    <property type="match status" value="1"/>
</dbReference>
<feature type="domain" description="Major facilitator superfamily (MFS) profile" evidence="6">
    <location>
        <begin position="25"/>
        <end position="225"/>
    </location>
</feature>
<feature type="transmembrane region" description="Helical" evidence="5">
    <location>
        <begin position="148"/>
        <end position="173"/>
    </location>
</feature>
<dbReference type="Proteomes" id="UP000255165">
    <property type="component" value="Unassembled WGS sequence"/>
</dbReference>
<dbReference type="PANTHER" id="PTHR23508">
    <property type="entry name" value="CARBOXYLIC ACID TRANSPORTER PROTEIN HOMOLOG"/>
    <property type="match status" value="1"/>
</dbReference>
<evidence type="ECO:0000256" key="3">
    <source>
        <dbReference type="ARBA" id="ARBA00022989"/>
    </source>
</evidence>
<dbReference type="GO" id="GO:0046943">
    <property type="term" value="F:carboxylic acid transmembrane transporter activity"/>
    <property type="evidence" value="ECO:0007669"/>
    <property type="project" value="TreeGrafter"/>
</dbReference>
<evidence type="ECO:0000313" key="7">
    <source>
        <dbReference type="EMBL" id="RDK05740.1"/>
    </source>
</evidence>
<feature type="transmembrane region" description="Helical" evidence="5">
    <location>
        <begin position="90"/>
        <end position="109"/>
    </location>
</feature>
<evidence type="ECO:0000256" key="2">
    <source>
        <dbReference type="ARBA" id="ARBA00022692"/>
    </source>
</evidence>
<dbReference type="EMBL" id="QKWJ01000084">
    <property type="protein sequence ID" value="RDK05740.1"/>
    <property type="molecule type" value="Genomic_DNA"/>
</dbReference>
<feature type="transmembrane region" description="Helical" evidence="5">
    <location>
        <begin position="59"/>
        <end position="78"/>
    </location>
</feature>
<evidence type="ECO:0000256" key="5">
    <source>
        <dbReference type="SAM" id="Phobius"/>
    </source>
</evidence>
<dbReference type="PROSITE" id="PS50850">
    <property type="entry name" value="MFS"/>
    <property type="match status" value="1"/>
</dbReference>
<reference evidence="8" key="1">
    <citation type="submission" date="2018-06" db="EMBL/GenBank/DDBJ databases">
        <authorList>
            <person name="Feng T."/>
            <person name="Jeon C.O."/>
        </authorList>
    </citation>
    <scope>NUCLEOTIDE SEQUENCE [LARGE SCALE GENOMIC DNA]</scope>
    <source>
        <strain evidence="8">S23</strain>
    </source>
</reference>
<gene>
    <name evidence="7" type="ORF">DN412_35205</name>
</gene>
<keyword evidence="3 5" id="KW-1133">Transmembrane helix</keyword>
<accession>A0A370NJH4</accession>
<dbReference type="InterPro" id="IPR005829">
    <property type="entry name" value="Sugar_transporter_CS"/>
</dbReference>
<dbReference type="Gene3D" id="1.20.1250.20">
    <property type="entry name" value="MFS general substrate transporter like domains"/>
    <property type="match status" value="1"/>
</dbReference>
<keyword evidence="8" id="KW-1185">Reference proteome</keyword>
<dbReference type="GO" id="GO:0005886">
    <property type="term" value="C:plasma membrane"/>
    <property type="evidence" value="ECO:0007669"/>
    <property type="project" value="TreeGrafter"/>
</dbReference>
<name>A0A370NJH4_9BURK</name>
<dbReference type="PANTHER" id="PTHR23508:SF10">
    <property type="entry name" value="CARBOXYLIC ACID TRANSPORTER PROTEIN HOMOLOG"/>
    <property type="match status" value="1"/>
</dbReference>
<organism evidence="7 8">
    <name type="scientific">Cupriavidus lacunae</name>
    <dbReference type="NCBI Taxonomy" id="2666307"/>
    <lineage>
        <taxon>Bacteria</taxon>
        <taxon>Pseudomonadati</taxon>
        <taxon>Pseudomonadota</taxon>
        <taxon>Betaproteobacteria</taxon>
        <taxon>Burkholderiales</taxon>
        <taxon>Burkholderiaceae</taxon>
        <taxon>Cupriavidus</taxon>
    </lineage>
</organism>
<evidence type="ECO:0000313" key="8">
    <source>
        <dbReference type="Proteomes" id="UP000255165"/>
    </source>
</evidence>
<feature type="transmembrane region" description="Helical" evidence="5">
    <location>
        <begin position="21"/>
        <end position="47"/>
    </location>
</feature>
<dbReference type="AlphaFoldDB" id="A0A370NJH4"/>
<keyword evidence="2 5" id="KW-0812">Transmembrane</keyword>
<dbReference type="Pfam" id="PF07690">
    <property type="entry name" value="MFS_1"/>
    <property type="match status" value="1"/>
</dbReference>
<feature type="transmembrane region" description="Helical" evidence="5">
    <location>
        <begin position="179"/>
        <end position="199"/>
    </location>
</feature>
<keyword evidence="4 5" id="KW-0472">Membrane</keyword>
<proteinExistence type="predicted"/>